<protein>
    <recommendedName>
        <fullName evidence="3">Glycosyl transferase</fullName>
    </recommendedName>
</protein>
<dbReference type="EMBL" id="UAUU01000011">
    <property type="protein sequence ID" value="SPZ92075.1"/>
    <property type="molecule type" value="Genomic_DNA"/>
</dbReference>
<reference evidence="1 2" key="1">
    <citation type="submission" date="2018-06" db="EMBL/GenBank/DDBJ databases">
        <authorList>
            <consortium name="Pathogen Informatics"/>
            <person name="Doyle S."/>
        </authorList>
    </citation>
    <scope>NUCLEOTIDE SEQUENCE [LARGE SCALE GENOMIC DNA]</scope>
    <source>
        <strain evidence="1 2">NCTC11343</strain>
    </source>
</reference>
<sequence length="222" mass="25313">MVSEISISTYVINIPKRKDRLKHILSQYEGRKEFDVKVVDASVHVNGAIGLWMSICRIIKMALENDEDVIIICEDDHEFTSDYNTENFLSAIYEANRLGANFLLGGILGGYTNILPLPSGLTWIDAFWGTQFVVVYRSFFEAILAEPFSEKDVADGKFSEMTSNKFVMYPMISIQKEFGYSDITSINGVEGHLEAIIQYTMLRMHKIHEVYWSNVLTIGERT</sequence>
<evidence type="ECO:0008006" key="3">
    <source>
        <dbReference type="Google" id="ProtNLM"/>
    </source>
</evidence>
<accession>A0A2X2JWK3</accession>
<dbReference type="GeneID" id="97182108"/>
<proteinExistence type="predicted"/>
<evidence type="ECO:0000313" key="1">
    <source>
        <dbReference type="EMBL" id="SPZ92075.1"/>
    </source>
</evidence>
<dbReference type="Proteomes" id="UP000251241">
    <property type="component" value="Unassembled WGS sequence"/>
</dbReference>
<dbReference type="RefSeq" id="WP_112375665.1">
    <property type="nucleotide sequence ID" value="NZ_CP069793.1"/>
</dbReference>
<organism evidence="1 2">
    <name type="scientific">Sphingobacterium multivorum</name>
    <dbReference type="NCBI Taxonomy" id="28454"/>
    <lineage>
        <taxon>Bacteria</taxon>
        <taxon>Pseudomonadati</taxon>
        <taxon>Bacteroidota</taxon>
        <taxon>Sphingobacteriia</taxon>
        <taxon>Sphingobacteriales</taxon>
        <taxon>Sphingobacteriaceae</taxon>
        <taxon>Sphingobacterium</taxon>
    </lineage>
</organism>
<name>A0A2X2JWK3_SPHMU</name>
<dbReference type="AlphaFoldDB" id="A0A2X2JWK3"/>
<evidence type="ECO:0000313" key="2">
    <source>
        <dbReference type="Proteomes" id="UP000251241"/>
    </source>
</evidence>
<gene>
    <name evidence="1" type="ORF">NCTC11343_04129</name>
</gene>